<keyword evidence="3" id="KW-0808">Transferase</keyword>
<dbReference type="InterPro" id="IPR052933">
    <property type="entry name" value="DNA_Protect_Modify"/>
</dbReference>
<name>A0ABW5TLX8_9ENTE</name>
<dbReference type="SUPFAM" id="SSF53335">
    <property type="entry name" value="S-adenosyl-L-methionine-dependent methyltransferases"/>
    <property type="match status" value="1"/>
</dbReference>
<evidence type="ECO:0000259" key="1">
    <source>
        <dbReference type="Pfam" id="PF02384"/>
    </source>
</evidence>
<keyword evidence="3" id="KW-0489">Methyltransferase</keyword>
<dbReference type="InterPro" id="IPR003356">
    <property type="entry name" value="DNA_methylase_A-5"/>
</dbReference>
<proteinExistence type="predicted"/>
<accession>A0ABW5TLX8</accession>
<evidence type="ECO:0000313" key="3">
    <source>
        <dbReference type="EMBL" id="MFD2729575.1"/>
    </source>
</evidence>
<dbReference type="InterPro" id="IPR016843">
    <property type="entry name" value="S-AdoMet-dep_Ade-MeTrfase_prd"/>
</dbReference>
<dbReference type="InterPro" id="IPR048375">
    <property type="entry name" value="YtxK-like_N"/>
</dbReference>
<evidence type="ECO:0000313" key="4">
    <source>
        <dbReference type="Proteomes" id="UP001597427"/>
    </source>
</evidence>
<dbReference type="PIRSF" id="PIRSF026567">
    <property type="entry name" value="Adenine_mtase_bact_prd"/>
    <property type="match status" value="1"/>
</dbReference>
<organism evidence="3 4">
    <name type="scientific">Enterococcus camelliae</name>
    <dbReference type="NCBI Taxonomy" id="453959"/>
    <lineage>
        <taxon>Bacteria</taxon>
        <taxon>Bacillati</taxon>
        <taxon>Bacillota</taxon>
        <taxon>Bacilli</taxon>
        <taxon>Lactobacillales</taxon>
        <taxon>Enterococcaceae</taxon>
        <taxon>Enterococcus</taxon>
    </lineage>
</organism>
<dbReference type="RefSeq" id="WP_379982069.1">
    <property type="nucleotide sequence ID" value="NZ_JBHUMO010000056.1"/>
</dbReference>
<dbReference type="EMBL" id="JBHUMO010000056">
    <property type="protein sequence ID" value="MFD2729575.1"/>
    <property type="molecule type" value="Genomic_DNA"/>
</dbReference>
<dbReference type="InterPro" id="IPR029063">
    <property type="entry name" value="SAM-dependent_MTases_sf"/>
</dbReference>
<dbReference type="Gene3D" id="1.10.150.470">
    <property type="match status" value="1"/>
</dbReference>
<dbReference type="PANTHER" id="PTHR41313">
    <property type="entry name" value="ADENINE-SPECIFIC METHYLTRANSFERASE"/>
    <property type="match status" value="1"/>
</dbReference>
<evidence type="ECO:0000259" key="2">
    <source>
        <dbReference type="Pfam" id="PF21106"/>
    </source>
</evidence>
<comment type="caution">
    <text evidence="3">The sequence shown here is derived from an EMBL/GenBank/DDBJ whole genome shotgun (WGS) entry which is preliminary data.</text>
</comment>
<feature type="domain" description="DNA methylase adenine-specific" evidence="1">
    <location>
        <begin position="108"/>
        <end position="308"/>
    </location>
</feature>
<dbReference type="Proteomes" id="UP001597427">
    <property type="component" value="Unassembled WGS sequence"/>
</dbReference>
<protein>
    <submittedName>
        <fullName evidence="3">Class I SAM-dependent methyltransferase</fullName>
    </submittedName>
</protein>
<keyword evidence="4" id="KW-1185">Reference proteome</keyword>
<dbReference type="GO" id="GO:0032259">
    <property type="term" value="P:methylation"/>
    <property type="evidence" value="ECO:0007669"/>
    <property type="project" value="UniProtKB-KW"/>
</dbReference>
<gene>
    <name evidence="3" type="ORF">ACFSR0_09095</name>
</gene>
<dbReference type="GO" id="GO:0008168">
    <property type="term" value="F:methyltransferase activity"/>
    <property type="evidence" value="ECO:0007669"/>
    <property type="project" value="UniProtKB-KW"/>
</dbReference>
<reference evidence="4" key="1">
    <citation type="journal article" date="2019" name="Int. J. Syst. Evol. Microbiol.">
        <title>The Global Catalogue of Microorganisms (GCM) 10K type strain sequencing project: providing services to taxonomists for standard genome sequencing and annotation.</title>
        <authorList>
            <consortium name="The Broad Institute Genomics Platform"/>
            <consortium name="The Broad Institute Genome Sequencing Center for Infectious Disease"/>
            <person name="Wu L."/>
            <person name="Ma J."/>
        </authorList>
    </citation>
    <scope>NUCLEOTIDE SEQUENCE [LARGE SCALE GENOMIC DNA]</scope>
    <source>
        <strain evidence="4">TISTR 932</strain>
    </source>
</reference>
<dbReference type="Gene3D" id="3.40.50.150">
    <property type="entry name" value="Vaccinia Virus protein VP39"/>
    <property type="match status" value="1"/>
</dbReference>
<dbReference type="Pfam" id="PF02384">
    <property type="entry name" value="N6_Mtase"/>
    <property type="match status" value="1"/>
</dbReference>
<feature type="domain" description="YtxK-like N-terminal helical" evidence="2">
    <location>
        <begin position="17"/>
        <end position="88"/>
    </location>
</feature>
<sequence>MTIKKVEESFSRNLTAVQLLQNALSSSFIDAYVEHVENLVDDYQVRVIDGVPDEKSVKRLQEIYQQLATEQLTPEEIRKVSQLVLLKGTQTEPLQPNHQLTPDGIGFLFIYLIEQLYPRKEKPLTILDVTVGMGNLLLTIINNLRIAGYQSIKGVGVDNDETLLGVAAATSSWMGETLTLFHQDGLQAMLLEPMDVAVADLPVGYYPDDERASEFMMSVSQEHSYAHHLLMEQSMRYVKESGYGLFLLPTNFLQTDQSHVVKKWLQERVFLQGIIELPDELFKQDTSRKSIVIVQNRNEHTNQVPEVLLAKLGSLSNPKSIQAFFTQFETWLQENKKEIKD</sequence>
<dbReference type="Pfam" id="PF21106">
    <property type="entry name" value="YtxK_like"/>
    <property type="match status" value="1"/>
</dbReference>
<dbReference type="PANTHER" id="PTHR41313:SF1">
    <property type="entry name" value="DNA METHYLASE ADENINE-SPECIFIC DOMAIN-CONTAINING PROTEIN"/>
    <property type="match status" value="1"/>
</dbReference>